<gene>
    <name evidence="4" type="ORF">HannXRQ_Chr01g0026061</name>
</gene>
<dbReference type="GO" id="GO:0019941">
    <property type="term" value="P:modification-dependent protein catabolic process"/>
    <property type="evidence" value="ECO:0000318"/>
    <property type="project" value="GO_Central"/>
</dbReference>
<dbReference type="GO" id="GO:0005737">
    <property type="term" value="C:cytoplasm"/>
    <property type="evidence" value="ECO:0000318"/>
    <property type="project" value="GO_Central"/>
</dbReference>
<evidence type="ECO:0000313" key="5">
    <source>
        <dbReference type="Proteomes" id="UP000215914"/>
    </source>
</evidence>
<dbReference type="InterPro" id="IPR050158">
    <property type="entry name" value="Ubiquitin_ubiquitin-like"/>
</dbReference>
<organism evidence="4 5">
    <name type="scientific">Helianthus annuus</name>
    <name type="common">Common sunflower</name>
    <dbReference type="NCBI Taxonomy" id="4232"/>
    <lineage>
        <taxon>Eukaryota</taxon>
        <taxon>Viridiplantae</taxon>
        <taxon>Streptophyta</taxon>
        <taxon>Embryophyta</taxon>
        <taxon>Tracheophyta</taxon>
        <taxon>Spermatophyta</taxon>
        <taxon>Magnoliopsida</taxon>
        <taxon>eudicotyledons</taxon>
        <taxon>Gunneridae</taxon>
        <taxon>Pentapetalae</taxon>
        <taxon>asterids</taxon>
        <taxon>campanulids</taxon>
        <taxon>Asterales</taxon>
        <taxon>Asteraceae</taxon>
        <taxon>Asteroideae</taxon>
        <taxon>Heliantheae alliance</taxon>
        <taxon>Heliantheae</taxon>
        <taxon>Helianthus</taxon>
    </lineage>
</organism>
<dbReference type="SUPFAM" id="SSF54236">
    <property type="entry name" value="Ubiquitin-like"/>
    <property type="match status" value="2"/>
</dbReference>
<evidence type="ECO:0000313" key="4">
    <source>
        <dbReference type="EMBL" id="OTG38103.1"/>
    </source>
</evidence>
<sequence length="159" mass="18115">MVLHNNDTLVDFHINKESITTLLRISTGFMCIFIKTLTGKTITLRLIFAGKLLLDSPTLADYNINTGSTIHLIYIYPSGFMIFIKTHTGKTFSLEVKKLDTIQDVKAKVFDKVGCPPCEVRLVFNGKFLEDGPTLADYHIHSESLLHLIPRLYRGRRWC</sequence>
<dbReference type="InParanoid" id="A0A251VSL0"/>
<dbReference type="GO" id="GO:0003729">
    <property type="term" value="F:mRNA binding"/>
    <property type="evidence" value="ECO:0007669"/>
    <property type="project" value="UniProtKB-ARBA"/>
</dbReference>
<dbReference type="PANTHER" id="PTHR10666">
    <property type="entry name" value="UBIQUITIN"/>
    <property type="match status" value="1"/>
</dbReference>
<keyword evidence="1" id="KW-1017">Isopeptide bond</keyword>
<dbReference type="InterPro" id="IPR000626">
    <property type="entry name" value="Ubiquitin-like_dom"/>
</dbReference>
<proteinExistence type="predicted"/>
<dbReference type="PROSITE" id="PS50053">
    <property type="entry name" value="UBIQUITIN_2"/>
    <property type="match status" value="2"/>
</dbReference>
<protein>
    <submittedName>
        <fullName evidence="4">Putative ubiquitin</fullName>
    </submittedName>
</protein>
<dbReference type="Pfam" id="PF00240">
    <property type="entry name" value="ubiquitin"/>
    <property type="match status" value="2"/>
</dbReference>
<evidence type="ECO:0000259" key="3">
    <source>
        <dbReference type="PROSITE" id="PS50053"/>
    </source>
</evidence>
<evidence type="ECO:0000256" key="2">
    <source>
        <dbReference type="ARBA" id="ARBA00022843"/>
    </source>
</evidence>
<dbReference type="AlphaFoldDB" id="A0A251VSL0"/>
<dbReference type="InterPro" id="IPR019956">
    <property type="entry name" value="Ubiquitin_dom"/>
</dbReference>
<dbReference type="GO" id="GO:0005634">
    <property type="term" value="C:nucleus"/>
    <property type="evidence" value="ECO:0000318"/>
    <property type="project" value="GO_Central"/>
</dbReference>
<keyword evidence="5" id="KW-1185">Reference proteome</keyword>
<dbReference type="Proteomes" id="UP000215914">
    <property type="component" value="Chromosome 1"/>
</dbReference>
<feature type="domain" description="Ubiquitin-like" evidence="3">
    <location>
        <begin position="80"/>
        <end position="155"/>
    </location>
</feature>
<dbReference type="GO" id="GO:0031625">
    <property type="term" value="F:ubiquitin protein ligase binding"/>
    <property type="evidence" value="ECO:0000318"/>
    <property type="project" value="GO_Central"/>
</dbReference>
<dbReference type="InterPro" id="IPR029071">
    <property type="entry name" value="Ubiquitin-like_domsf"/>
</dbReference>
<dbReference type="GO" id="GO:0016567">
    <property type="term" value="P:protein ubiquitination"/>
    <property type="evidence" value="ECO:0000318"/>
    <property type="project" value="GO_Central"/>
</dbReference>
<accession>A0A251VSL0</accession>
<dbReference type="PRINTS" id="PR00348">
    <property type="entry name" value="UBIQUITIN"/>
</dbReference>
<dbReference type="EMBL" id="CM007890">
    <property type="protein sequence ID" value="OTG38103.1"/>
    <property type="molecule type" value="Genomic_DNA"/>
</dbReference>
<dbReference type="STRING" id="4232.A0A251VSL0"/>
<dbReference type="SMART" id="SM00213">
    <property type="entry name" value="UBQ"/>
    <property type="match status" value="2"/>
</dbReference>
<feature type="domain" description="Ubiquitin-like" evidence="3">
    <location>
        <begin position="45"/>
        <end position="79"/>
    </location>
</feature>
<keyword evidence="2" id="KW-0832">Ubl conjugation</keyword>
<reference evidence="5" key="1">
    <citation type="journal article" date="2017" name="Nature">
        <title>The sunflower genome provides insights into oil metabolism, flowering and Asterid evolution.</title>
        <authorList>
            <person name="Badouin H."/>
            <person name="Gouzy J."/>
            <person name="Grassa C.J."/>
            <person name="Murat F."/>
            <person name="Staton S.E."/>
            <person name="Cottret L."/>
            <person name="Lelandais-Briere C."/>
            <person name="Owens G.L."/>
            <person name="Carrere S."/>
            <person name="Mayjonade B."/>
            <person name="Legrand L."/>
            <person name="Gill N."/>
            <person name="Kane N.C."/>
            <person name="Bowers J.E."/>
            <person name="Hubner S."/>
            <person name="Bellec A."/>
            <person name="Berard A."/>
            <person name="Berges H."/>
            <person name="Blanchet N."/>
            <person name="Boniface M.C."/>
            <person name="Brunel D."/>
            <person name="Catrice O."/>
            <person name="Chaidir N."/>
            <person name="Claudel C."/>
            <person name="Donnadieu C."/>
            <person name="Faraut T."/>
            <person name="Fievet G."/>
            <person name="Helmstetter N."/>
            <person name="King M."/>
            <person name="Knapp S.J."/>
            <person name="Lai Z."/>
            <person name="Le Paslier M.C."/>
            <person name="Lippi Y."/>
            <person name="Lorenzon L."/>
            <person name="Mandel J.R."/>
            <person name="Marage G."/>
            <person name="Marchand G."/>
            <person name="Marquand E."/>
            <person name="Bret-Mestries E."/>
            <person name="Morien E."/>
            <person name="Nambeesan S."/>
            <person name="Nguyen T."/>
            <person name="Pegot-Espagnet P."/>
            <person name="Pouilly N."/>
            <person name="Raftis F."/>
            <person name="Sallet E."/>
            <person name="Schiex T."/>
            <person name="Thomas J."/>
            <person name="Vandecasteele C."/>
            <person name="Vares D."/>
            <person name="Vear F."/>
            <person name="Vautrin S."/>
            <person name="Crespi M."/>
            <person name="Mangin B."/>
            <person name="Burke J.M."/>
            <person name="Salse J."/>
            <person name="Munos S."/>
            <person name="Vincourt P."/>
            <person name="Rieseberg L.H."/>
            <person name="Langlade N.B."/>
        </authorList>
    </citation>
    <scope>NUCLEOTIDE SEQUENCE [LARGE SCALE GENOMIC DNA]</scope>
    <source>
        <strain evidence="5">cv. SF193</strain>
    </source>
</reference>
<dbReference type="GO" id="GO:0031386">
    <property type="term" value="F:protein tag activity"/>
    <property type="evidence" value="ECO:0000318"/>
    <property type="project" value="GO_Central"/>
</dbReference>
<evidence type="ECO:0000256" key="1">
    <source>
        <dbReference type="ARBA" id="ARBA00022499"/>
    </source>
</evidence>
<dbReference type="Gene3D" id="3.10.20.90">
    <property type="entry name" value="Phosphatidylinositol 3-kinase Catalytic Subunit, Chain A, domain 1"/>
    <property type="match status" value="2"/>
</dbReference>
<name>A0A251VSL0_HELAN</name>